<feature type="domain" description="RING-type" evidence="3">
    <location>
        <begin position="32"/>
        <end position="70"/>
    </location>
</feature>
<proteinExistence type="predicted"/>
<name>A0A6A5RIN4_9PLEO</name>
<evidence type="ECO:0000256" key="1">
    <source>
        <dbReference type="PROSITE-ProRule" id="PRU00175"/>
    </source>
</evidence>
<dbReference type="SUPFAM" id="SSF57850">
    <property type="entry name" value="RING/U-box"/>
    <property type="match status" value="1"/>
</dbReference>
<evidence type="ECO:0000313" key="4">
    <source>
        <dbReference type="EMBL" id="KAF1927459.1"/>
    </source>
</evidence>
<dbReference type="OrthoDB" id="106784at2759"/>
<dbReference type="Proteomes" id="UP000800082">
    <property type="component" value="Unassembled WGS sequence"/>
</dbReference>
<dbReference type="AlphaFoldDB" id="A0A6A5RIN4"/>
<reference evidence="4" key="1">
    <citation type="journal article" date="2020" name="Stud. Mycol.">
        <title>101 Dothideomycetes genomes: a test case for predicting lifestyles and emergence of pathogens.</title>
        <authorList>
            <person name="Haridas S."/>
            <person name="Albert R."/>
            <person name="Binder M."/>
            <person name="Bloem J."/>
            <person name="Labutti K."/>
            <person name="Salamov A."/>
            <person name="Andreopoulos B."/>
            <person name="Baker S."/>
            <person name="Barry K."/>
            <person name="Bills G."/>
            <person name="Bluhm B."/>
            <person name="Cannon C."/>
            <person name="Castanera R."/>
            <person name="Culley D."/>
            <person name="Daum C."/>
            <person name="Ezra D."/>
            <person name="Gonzalez J."/>
            <person name="Henrissat B."/>
            <person name="Kuo A."/>
            <person name="Liang C."/>
            <person name="Lipzen A."/>
            <person name="Lutzoni F."/>
            <person name="Magnuson J."/>
            <person name="Mondo S."/>
            <person name="Nolan M."/>
            <person name="Ohm R."/>
            <person name="Pangilinan J."/>
            <person name="Park H.-J."/>
            <person name="Ramirez L."/>
            <person name="Alfaro M."/>
            <person name="Sun H."/>
            <person name="Tritt A."/>
            <person name="Yoshinaga Y."/>
            <person name="Zwiers L.-H."/>
            <person name="Turgeon B."/>
            <person name="Goodwin S."/>
            <person name="Spatafora J."/>
            <person name="Crous P."/>
            <person name="Grigoriev I."/>
        </authorList>
    </citation>
    <scope>NUCLEOTIDE SEQUENCE</scope>
    <source>
        <strain evidence="4">CBS 183.55</strain>
    </source>
</reference>
<gene>
    <name evidence="4" type="ORF">M421DRAFT_421872</name>
</gene>
<dbReference type="InterPro" id="IPR001841">
    <property type="entry name" value="Znf_RING"/>
</dbReference>
<dbReference type="GeneID" id="54350646"/>
<organism evidence="4 5">
    <name type="scientific">Didymella exigua CBS 183.55</name>
    <dbReference type="NCBI Taxonomy" id="1150837"/>
    <lineage>
        <taxon>Eukaryota</taxon>
        <taxon>Fungi</taxon>
        <taxon>Dikarya</taxon>
        <taxon>Ascomycota</taxon>
        <taxon>Pezizomycotina</taxon>
        <taxon>Dothideomycetes</taxon>
        <taxon>Pleosporomycetidae</taxon>
        <taxon>Pleosporales</taxon>
        <taxon>Pleosporineae</taxon>
        <taxon>Didymellaceae</taxon>
        <taxon>Didymella</taxon>
    </lineage>
</organism>
<keyword evidence="5" id="KW-1185">Reference proteome</keyword>
<dbReference type="Gene3D" id="3.30.40.10">
    <property type="entry name" value="Zinc/RING finger domain, C3HC4 (zinc finger)"/>
    <property type="match status" value="1"/>
</dbReference>
<accession>A0A6A5RIN4</accession>
<feature type="compositionally biased region" description="Polar residues" evidence="2">
    <location>
        <begin position="247"/>
        <end position="266"/>
    </location>
</feature>
<keyword evidence="1" id="KW-0862">Zinc</keyword>
<evidence type="ECO:0000259" key="3">
    <source>
        <dbReference type="PROSITE" id="PS50089"/>
    </source>
</evidence>
<evidence type="ECO:0000256" key="2">
    <source>
        <dbReference type="SAM" id="MobiDB-lite"/>
    </source>
</evidence>
<dbReference type="PROSITE" id="PS50089">
    <property type="entry name" value="ZF_RING_2"/>
    <property type="match status" value="1"/>
</dbReference>
<feature type="compositionally biased region" description="Basic and acidic residues" evidence="2">
    <location>
        <begin position="233"/>
        <end position="245"/>
    </location>
</feature>
<keyword evidence="1" id="KW-0479">Metal-binding</keyword>
<evidence type="ECO:0000313" key="5">
    <source>
        <dbReference type="Proteomes" id="UP000800082"/>
    </source>
</evidence>
<dbReference type="GO" id="GO:0008270">
    <property type="term" value="F:zinc ion binding"/>
    <property type="evidence" value="ECO:0007669"/>
    <property type="project" value="UniProtKB-KW"/>
</dbReference>
<sequence length="324" mass="34389">MATDPKAAPLADDLKELALSLPTSVFPKAFFCALCSELAIDSYKLLCCNKVICTPCQTKLSFPTTCPSCDHSPLEADSCTPNKALRNTMRVWLQKQKKKEEAKAAAQAATPVAEATPAAIEAPSEVEGADKPIDSVEEVTASGDVPAESAVTAAEGGDARPRTVSASAQPNEVGLHLPLIATRVSVCKRFKYTETKLKRFGWLKSMNTIDLARVGGCNMHISPCALADSKQDSVAHDNDDLERRGSLVSQTATQSVEPSAANASPDDQTKPNGPANMMGNNFMMNGQMGFGFQGQGNFGGMGFNGMSNMMSNANWNNMNPMGTS</sequence>
<protein>
    <recommendedName>
        <fullName evidence="3">RING-type domain-containing protein</fullName>
    </recommendedName>
</protein>
<dbReference type="RefSeq" id="XP_033447711.1">
    <property type="nucleotide sequence ID" value="XM_033592978.1"/>
</dbReference>
<feature type="region of interest" description="Disordered" evidence="2">
    <location>
        <begin position="139"/>
        <end position="167"/>
    </location>
</feature>
<dbReference type="EMBL" id="ML978972">
    <property type="protein sequence ID" value="KAF1927459.1"/>
    <property type="molecule type" value="Genomic_DNA"/>
</dbReference>
<keyword evidence="1" id="KW-0863">Zinc-finger</keyword>
<feature type="region of interest" description="Disordered" evidence="2">
    <location>
        <begin position="233"/>
        <end position="274"/>
    </location>
</feature>
<dbReference type="InterPro" id="IPR013083">
    <property type="entry name" value="Znf_RING/FYVE/PHD"/>
</dbReference>